<keyword evidence="3" id="KW-0325">Glycoprotein</keyword>
<comment type="caution">
    <text evidence="4">The sequence shown here is derived from an EMBL/GenBank/DDBJ whole genome shotgun (WGS) entry which is preliminary data.</text>
</comment>
<dbReference type="PROSITE" id="PS50292">
    <property type="entry name" value="PEROXIDASE_3"/>
    <property type="match status" value="1"/>
</dbReference>
<comment type="subcellular location">
    <subcellularLocation>
        <location evidence="1">Secreted</location>
    </subcellularLocation>
</comment>
<dbReference type="CDD" id="cd09819">
    <property type="entry name" value="An_peroxidase_bacterial_1"/>
    <property type="match status" value="1"/>
</dbReference>
<gene>
    <name evidence="4" type="ORF">D3227_13640</name>
</gene>
<sequence length="542" mass="59158">MFAEKAIEQVAMAAKTAAAPGAKKAKAGAAAAIVPGGKLGAGFFDFMFKDLPPFTASDADLDTLAKAMKDPAPVDQPNPDPHDNKKIPSGFTYLGQFVDHDITLDMTPLSLALADPGMVKNFRSPSLDLDCVYGAGPGPHRFLFAREPAPGGSGAVDSPKLLIGTAQASQENSDRVAQTPQVPELPNDLPRNMQGVALIGDHRNDENLLVAQIHLAFLKFHNAVIDHLKAKGVPDDTLFEDAARTVRWHYQWLVLHDWVERLTEKGFVAKILQEGRKFYRFKTKPFMPWEFSAAAYRMGHSMVREKYSHNRIFRTPNPHIAEARLATLFRFSNLSGALSSSVPGQGTLPSNWVIDWRRFFELPPPANTSQFEFNFSHQLDPLLTDALHKLPGATGPEASLAFRNLKRGVRLGLPSGQAVAKEMRKKITFTPITPDEIASGPDGLVAKSLGFHTNTPLWYYILKEAQVKGGGERLGPVGARIVGEVFVGLVQGDEESFLSKPGWKPDLPAATPGTFFMTDLLKFVAKAADPANPDKELNPIGD</sequence>
<dbReference type="PANTHER" id="PTHR11475:SF4">
    <property type="entry name" value="CHORION PEROXIDASE"/>
    <property type="match status" value="1"/>
</dbReference>
<dbReference type="GO" id="GO:0005576">
    <property type="term" value="C:extracellular region"/>
    <property type="evidence" value="ECO:0007669"/>
    <property type="project" value="UniProtKB-SubCell"/>
</dbReference>
<evidence type="ECO:0000313" key="4">
    <source>
        <dbReference type="EMBL" id="RJT39243.1"/>
    </source>
</evidence>
<dbReference type="GO" id="GO:0006979">
    <property type="term" value="P:response to oxidative stress"/>
    <property type="evidence" value="ECO:0007669"/>
    <property type="project" value="InterPro"/>
</dbReference>
<dbReference type="AlphaFoldDB" id="A0A3A5KV28"/>
<dbReference type="InterPro" id="IPR019791">
    <property type="entry name" value="Haem_peroxidase_animal"/>
</dbReference>
<evidence type="ECO:0000256" key="2">
    <source>
        <dbReference type="ARBA" id="ARBA00022525"/>
    </source>
</evidence>
<organism evidence="4 5">
    <name type="scientific">Mesorhizobium waimense</name>
    <dbReference type="NCBI Taxonomy" id="1300307"/>
    <lineage>
        <taxon>Bacteria</taxon>
        <taxon>Pseudomonadati</taxon>
        <taxon>Pseudomonadota</taxon>
        <taxon>Alphaproteobacteria</taxon>
        <taxon>Hyphomicrobiales</taxon>
        <taxon>Phyllobacteriaceae</taxon>
        <taxon>Mesorhizobium</taxon>
    </lineage>
</organism>
<evidence type="ECO:0000313" key="5">
    <source>
        <dbReference type="Proteomes" id="UP000272706"/>
    </source>
</evidence>
<dbReference type="Gene3D" id="1.10.640.10">
    <property type="entry name" value="Haem peroxidase domain superfamily, animal type"/>
    <property type="match status" value="1"/>
</dbReference>
<evidence type="ECO:0000256" key="1">
    <source>
        <dbReference type="ARBA" id="ARBA00004613"/>
    </source>
</evidence>
<proteinExistence type="predicted"/>
<name>A0A3A5KV28_9HYPH</name>
<dbReference type="InterPro" id="IPR010255">
    <property type="entry name" value="Haem_peroxidase_sf"/>
</dbReference>
<reference evidence="4 5" key="1">
    <citation type="submission" date="2018-09" db="EMBL/GenBank/DDBJ databases">
        <title>Mesorhizobium carmichaelinearum sp. nov. isolated from Carmichaelinea spp. root nodules in New Zealand.</title>
        <authorList>
            <person name="De Meyer S.E."/>
        </authorList>
    </citation>
    <scope>NUCLEOTIDE SEQUENCE [LARGE SCALE GENOMIC DNA]</scope>
    <source>
        <strain evidence="4 5">ICMP19557</strain>
    </source>
</reference>
<dbReference type="GO" id="GO:0020037">
    <property type="term" value="F:heme binding"/>
    <property type="evidence" value="ECO:0007669"/>
    <property type="project" value="InterPro"/>
</dbReference>
<accession>A0A3A5KV28</accession>
<dbReference type="EMBL" id="QZWZ01000009">
    <property type="protein sequence ID" value="RJT39243.1"/>
    <property type="molecule type" value="Genomic_DNA"/>
</dbReference>
<dbReference type="InterPro" id="IPR037120">
    <property type="entry name" value="Haem_peroxidase_sf_animal"/>
</dbReference>
<keyword evidence="2" id="KW-0964">Secreted</keyword>
<dbReference type="Pfam" id="PF03098">
    <property type="entry name" value="An_peroxidase"/>
    <property type="match status" value="1"/>
</dbReference>
<dbReference type="OrthoDB" id="105077at2"/>
<keyword evidence="5" id="KW-1185">Reference proteome</keyword>
<keyword evidence="4" id="KW-0560">Oxidoreductase</keyword>
<dbReference type="Proteomes" id="UP000272706">
    <property type="component" value="Unassembled WGS sequence"/>
</dbReference>
<dbReference type="SUPFAM" id="SSF48113">
    <property type="entry name" value="Heme-dependent peroxidases"/>
    <property type="match status" value="1"/>
</dbReference>
<dbReference type="PANTHER" id="PTHR11475">
    <property type="entry name" value="OXIDASE/PEROXIDASE"/>
    <property type="match status" value="1"/>
</dbReference>
<dbReference type="GO" id="GO:0004601">
    <property type="term" value="F:peroxidase activity"/>
    <property type="evidence" value="ECO:0007669"/>
    <property type="project" value="UniProtKB-KW"/>
</dbReference>
<protein>
    <submittedName>
        <fullName evidence="4">Heme peroxidase</fullName>
    </submittedName>
</protein>
<evidence type="ECO:0000256" key="3">
    <source>
        <dbReference type="ARBA" id="ARBA00023180"/>
    </source>
</evidence>
<keyword evidence="4" id="KW-0575">Peroxidase</keyword>